<proteinExistence type="inferred from homology"/>
<dbReference type="SMART" id="SM00915">
    <property type="entry name" value="Jacalin"/>
    <property type="match status" value="1"/>
</dbReference>
<dbReference type="PANTHER" id="PTHR47293">
    <property type="entry name" value="JACALIN-RELATED LECTIN 3"/>
    <property type="match status" value="1"/>
</dbReference>
<dbReference type="InterPro" id="IPR001229">
    <property type="entry name" value="Jacalin-like_lectin_dom"/>
</dbReference>
<feature type="domain" description="Jacalin-type lectin" evidence="3">
    <location>
        <begin position="19"/>
        <end position="170"/>
    </location>
</feature>
<gene>
    <name evidence="5" type="ORF">BRAA05T19382Z</name>
    <name evidence="4" type="ORF">BRAPAZ1V2_A05P04020.2</name>
</gene>
<reference evidence="5" key="1">
    <citation type="submission" date="2018-11" db="EMBL/GenBank/DDBJ databases">
        <authorList>
            <consortium name="Genoscope - CEA"/>
            <person name="William W."/>
        </authorList>
    </citation>
    <scope>NUCLEOTIDE SEQUENCE</scope>
</reference>
<dbReference type="Gramene" id="A05p04020.2_BraZ1">
    <property type="protein sequence ID" value="A05p04020.2_BraZ1.CDS"/>
    <property type="gene ID" value="A05g04020.2_BraZ1"/>
</dbReference>
<dbReference type="AlphaFoldDB" id="A0A3P5ZBT2"/>
<dbReference type="Pfam" id="PF01419">
    <property type="entry name" value="Jacalin"/>
    <property type="match status" value="1"/>
</dbReference>
<dbReference type="PROSITE" id="PS51752">
    <property type="entry name" value="JACALIN_LECTIN"/>
    <property type="match status" value="1"/>
</dbReference>
<dbReference type="InterPro" id="IPR036404">
    <property type="entry name" value="Jacalin-like_lectin_dom_sf"/>
</dbReference>
<evidence type="ECO:0000259" key="3">
    <source>
        <dbReference type="PROSITE" id="PS51752"/>
    </source>
</evidence>
<dbReference type="Proteomes" id="UP000694005">
    <property type="component" value="Chromosome A05"/>
</dbReference>
<accession>A0A3P5ZBT2</accession>
<dbReference type="SUPFAM" id="SSF51101">
    <property type="entry name" value="Mannose-binding lectins"/>
    <property type="match status" value="1"/>
</dbReference>
<dbReference type="PANTHER" id="PTHR47293:SF47">
    <property type="entry name" value="JACALIN-TYPE LECTIN DOMAIN-CONTAINING PROTEIN"/>
    <property type="match status" value="1"/>
</dbReference>
<evidence type="ECO:0000313" key="4">
    <source>
        <dbReference type="EMBL" id="CAG7873881.1"/>
    </source>
</evidence>
<dbReference type="GO" id="GO:0030246">
    <property type="term" value="F:carbohydrate binding"/>
    <property type="evidence" value="ECO:0007669"/>
    <property type="project" value="UniProtKB-KW"/>
</dbReference>
<organism evidence="5">
    <name type="scientific">Brassica campestris</name>
    <name type="common">Field mustard</name>
    <dbReference type="NCBI Taxonomy" id="3711"/>
    <lineage>
        <taxon>Eukaryota</taxon>
        <taxon>Viridiplantae</taxon>
        <taxon>Streptophyta</taxon>
        <taxon>Embryophyta</taxon>
        <taxon>Tracheophyta</taxon>
        <taxon>Spermatophyta</taxon>
        <taxon>Magnoliopsida</taxon>
        <taxon>eudicotyledons</taxon>
        <taxon>Gunneridae</taxon>
        <taxon>Pentapetalae</taxon>
        <taxon>rosids</taxon>
        <taxon>malvids</taxon>
        <taxon>Brassicales</taxon>
        <taxon>Brassicaceae</taxon>
        <taxon>Brassiceae</taxon>
        <taxon>Brassica</taxon>
    </lineage>
</organism>
<evidence type="ECO:0000256" key="2">
    <source>
        <dbReference type="ARBA" id="ARBA00022734"/>
    </source>
</evidence>
<dbReference type="EMBL" id="LR031570">
    <property type="protein sequence ID" value="VDC69668.1"/>
    <property type="molecule type" value="Genomic_DNA"/>
</dbReference>
<evidence type="ECO:0000256" key="1">
    <source>
        <dbReference type="ARBA" id="ARBA00006568"/>
    </source>
</evidence>
<keyword evidence="2" id="KW-0430">Lectin</keyword>
<protein>
    <recommendedName>
        <fullName evidence="3">Jacalin-type lectin domain-containing protein</fullName>
    </recommendedName>
</protein>
<comment type="similarity">
    <text evidence="1">Belongs to the jacalin lectin family.</text>
</comment>
<sequence length="194" mass="21488">MIRAGHVGGIVTWNRDDFAELGVEWYVPEDTEWDEKGRTMISHIYVSYDATITSIQFGYYENEALVLSERHGPPDNPGNFSTEFVTRDVKLVQDEYVTGLSGNEDLLGGICNLTFHTNLGKHGPIGKFKDNYPSGSKVFDSEIRDRRGFGGFFGSYNSNGLSSIGIYVSPTASSEKVVESENVGLSQRLVAPFQ</sequence>
<evidence type="ECO:0000313" key="5">
    <source>
        <dbReference type="EMBL" id="VDC69668.1"/>
    </source>
</evidence>
<dbReference type="EMBL" id="LS974621">
    <property type="protein sequence ID" value="CAG7873881.1"/>
    <property type="molecule type" value="Genomic_DNA"/>
</dbReference>
<dbReference type="Gene3D" id="2.100.10.30">
    <property type="entry name" value="Jacalin-like lectin domain"/>
    <property type="match status" value="1"/>
</dbReference>
<name>A0A3P5ZBT2_BRACM</name>